<name>A0A0E3JJ57_9CAUD</name>
<reference evidence="2 3" key="1">
    <citation type="journal article" date="2015" name="Genome Announc.">
        <title>Complete Genome Sequence of Bacillus megaterium Siphophage Stahl.</title>
        <authorList>
            <person name="Brizendine A.M."/>
            <person name="Rousseau S."/>
            <person name="Hernandez A.C."/>
            <person name="Kuty Everett G.F."/>
        </authorList>
    </citation>
    <scope>NUCLEOTIDE SEQUENCE [LARGE SCALE GENOMIC DNA]</scope>
</reference>
<protein>
    <submittedName>
        <fullName evidence="2">Uncharacterized protein</fullName>
    </submittedName>
</protein>
<dbReference type="KEGG" id="vg:26647895"/>
<proteinExistence type="predicted"/>
<dbReference type="EMBL" id="KP696447">
    <property type="protein sequence ID" value="AKA61520.1"/>
    <property type="molecule type" value="Genomic_DNA"/>
</dbReference>
<dbReference type="OrthoDB" id="28222at10239"/>
<dbReference type="RefSeq" id="YP_009203696.1">
    <property type="nucleotide sequence ID" value="NC_028856.1"/>
</dbReference>
<keyword evidence="1" id="KW-0812">Transmembrane</keyword>
<sequence length="34" mass="4029">MFSFLSVAGMWIVWHTVGIPAYIKYIKKLEENKK</sequence>
<keyword evidence="1" id="KW-1133">Transmembrane helix</keyword>
<dbReference type="GeneID" id="26647895"/>
<reference evidence="3" key="2">
    <citation type="submission" date="2015-01" db="EMBL/GenBank/DDBJ databases">
        <title>Complete Genome of Bacillus megaterium Siphophage Stahl.</title>
        <authorList>
            <person name="Brizendine A.M."/>
            <person name="Rousseau S."/>
            <person name="Hernandez A.C."/>
            <person name="Everett G.F.K."/>
        </authorList>
    </citation>
    <scope>NUCLEOTIDE SEQUENCE [LARGE SCALE GENOMIC DNA]</scope>
</reference>
<evidence type="ECO:0000256" key="1">
    <source>
        <dbReference type="SAM" id="Phobius"/>
    </source>
</evidence>
<evidence type="ECO:0000313" key="3">
    <source>
        <dbReference type="Proteomes" id="UP000033015"/>
    </source>
</evidence>
<dbReference type="Proteomes" id="UP000033015">
    <property type="component" value="Segment"/>
</dbReference>
<feature type="transmembrane region" description="Helical" evidence="1">
    <location>
        <begin position="6"/>
        <end position="25"/>
    </location>
</feature>
<gene>
    <name evidence="2" type="ORF">CPT_Stahl92</name>
</gene>
<evidence type="ECO:0000313" key="2">
    <source>
        <dbReference type="EMBL" id="AKA61520.1"/>
    </source>
</evidence>
<keyword evidence="3" id="KW-1185">Reference proteome</keyword>
<organism evidence="2 3">
    <name type="scientific">Bacillus phage Stahl</name>
    <dbReference type="NCBI Taxonomy" id="1610832"/>
    <lineage>
        <taxon>Viruses</taxon>
        <taxon>Duplodnaviria</taxon>
        <taxon>Heunggongvirae</taxon>
        <taxon>Uroviricota</taxon>
        <taxon>Caudoviricetes</taxon>
        <taxon>Slashvirus</taxon>
        <taxon>Slashvirus stahl</taxon>
    </lineage>
</organism>
<keyword evidence="1" id="KW-0472">Membrane</keyword>
<accession>A0A0E3JJ57</accession>